<sequence length="63" mass="7127">MFDRFKTRAEGTLWYYGALAEVCARRLDNSLSRELTCAVRDMQELVAAADPAGRWTDGNRLTS</sequence>
<protein>
    <submittedName>
        <fullName evidence="1">Uncharacterized protein</fullName>
    </submittedName>
</protein>
<dbReference type="RefSeq" id="WP_075800702.1">
    <property type="nucleotide sequence ID" value="NZ_CP015584.1"/>
</dbReference>
<evidence type="ECO:0000313" key="1">
    <source>
        <dbReference type="EMBL" id="APT59991.1"/>
    </source>
</evidence>
<dbReference type="KEGG" id="rgi:RGI145_22125"/>
<name>A0A1L7AMI7_9PROT</name>
<dbReference type="Proteomes" id="UP000185494">
    <property type="component" value="Chromosome 2"/>
</dbReference>
<accession>A0A1L7AMI7</accession>
<evidence type="ECO:0000313" key="2">
    <source>
        <dbReference type="Proteomes" id="UP000185494"/>
    </source>
</evidence>
<proteinExistence type="predicted"/>
<organism evidence="1 2">
    <name type="scientific">Roseomonas gilardii</name>
    <dbReference type="NCBI Taxonomy" id="257708"/>
    <lineage>
        <taxon>Bacteria</taxon>
        <taxon>Pseudomonadati</taxon>
        <taxon>Pseudomonadota</taxon>
        <taxon>Alphaproteobacteria</taxon>
        <taxon>Acetobacterales</taxon>
        <taxon>Roseomonadaceae</taxon>
        <taxon>Roseomonas</taxon>
    </lineage>
</organism>
<dbReference type="AlphaFoldDB" id="A0A1L7AMI7"/>
<dbReference type="EMBL" id="CP015584">
    <property type="protein sequence ID" value="APT59991.1"/>
    <property type="molecule type" value="Genomic_DNA"/>
</dbReference>
<reference evidence="1 2" key="1">
    <citation type="submission" date="2016-05" db="EMBL/GenBank/DDBJ databases">
        <title>Complete Genome and Methylome Analysis of Psychrotrophic Bacterial Isolates from Antarctic Lake Untersee.</title>
        <authorList>
            <person name="Fomenkov A."/>
            <person name="Akimov V.N."/>
            <person name="Vasilyeva L.V."/>
            <person name="Andersen D."/>
            <person name="Vincze T."/>
            <person name="Roberts R.J."/>
        </authorList>
    </citation>
    <scope>NUCLEOTIDE SEQUENCE [LARGE SCALE GENOMIC DNA]</scope>
    <source>
        <strain evidence="1 2">U14-5</strain>
    </source>
</reference>
<gene>
    <name evidence="1" type="ORF">RGI145_22125</name>
</gene>